<dbReference type="Proteomes" id="UP000756132">
    <property type="component" value="Chromosome 5"/>
</dbReference>
<dbReference type="AlphaFoldDB" id="A0A9Q8LIM4"/>
<dbReference type="PANTHER" id="PTHR24067">
    <property type="entry name" value="UBIQUITIN-CONJUGATING ENZYME E2"/>
    <property type="match status" value="1"/>
</dbReference>
<protein>
    <submittedName>
        <fullName evidence="5">Ubiquitin-conjugating enzyme E2 A</fullName>
    </submittedName>
</protein>
<evidence type="ECO:0000256" key="2">
    <source>
        <dbReference type="SAM" id="MobiDB-lite"/>
    </source>
</evidence>
<evidence type="ECO:0000313" key="6">
    <source>
        <dbReference type="Proteomes" id="UP000756132"/>
    </source>
</evidence>
<dbReference type="Pfam" id="PF00179">
    <property type="entry name" value="UQ_con"/>
    <property type="match status" value="1"/>
</dbReference>
<dbReference type="KEGG" id="ffu:CLAFUR5_05487"/>
<keyword evidence="6" id="KW-1185">Reference proteome</keyword>
<evidence type="ECO:0000259" key="3">
    <source>
        <dbReference type="PROSITE" id="PS50127"/>
    </source>
</evidence>
<dbReference type="EMBL" id="CP090167">
    <property type="protein sequence ID" value="UJO18169.1"/>
    <property type="molecule type" value="Genomic_DNA"/>
</dbReference>
<dbReference type="SUPFAM" id="SSF54495">
    <property type="entry name" value="UBC-like"/>
    <property type="match status" value="1"/>
</dbReference>
<dbReference type="RefSeq" id="XP_047762535.1">
    <property type="nucleotide sequence ID" value="XM_047904635.1"/>
</dbReference>
<name>A0A9Q8LIM4_PASFU</name>
<dbReference type="InterPro" id="IPR050113">
    <property type="entry name" value="Ub_conjugating_enzyme"/>
</dbReference>
<sequence length="673" mass="75840">MADTPALRKRLLQDIREIQESPYPGIAVHLQNDQLTKACLVLSPEGEPPLHLTIHFPASYPLSPPRIRIESAVTHPNVFDDFICINILDDREAYTPAYSLKGICIQMLSFFASDHVEQMYGENGGIVDRKQWQAGGWKSDPYRRREEEDNFKCDQCGFGHDASPQPNSTPPQDDADHATTEIAAVAGIEPEGANDEPAEKKKEQTLFLVNLPPDILLLFCDRLDEQSLLLAARAWNGFGRLMRAYNIMRNRELQCFTFKQGYQELDLGIGVTIDHTRQGQPIASEFDILSRMAYEQHGVRQSIQGLRFDYWLPLPLAHSHWNRVRGEVDERLQAIAKAKNINGTLDNVIYAFMNDIVVRLSHTAGDYEQPRVRLFGDGEAPKSTLTHASEKAIESYFHLFHLLVCLATERNLWATRANDAIKNFLAGRCGKQDCPNLGYLLIMTLISDAEDSEELNRAIIKEAITRNVVWMLEPEPKGRGMVELSFMETSTISMYRLAKTFEASKTSYRLIMFLNLMRKVVHTVRHEKQKDGTIKKLNLAELRTALFDRHGAPPNGAAAVLAKRVQEIQKVNDFPNFLTNMGIRPPSASNFTTFLRDTVKASMDKGYSKWALTQPEALYYRQKKEPQVERPEGMRAQEPRLGRFSFFAGRGGGQGGGRGGGGRGGRGGGRGRY</sequence>
<accession>A0A9Q8LIM4</accession>
<feature type="domain" description="RWD" evidence="4">
    <location>
        <begin position="2"/>
        <end position="119"/>
    </location>
</feature>
<evidence type="ECO:0000256" key="1">
    <source>
        <dbReference type="ARBA" id="ARBA00022786"/>
    </source>
</evidence>
<organism evidence="5 6">
    <name type="scientific">Passalora fulva</name>
    <name type="common">Tomato leaf mold</name>
    <name type="synonym">Cladosporium fulvum</name>
    <dbReference type="NCBI Taxonomy" id="5499"/>
    <lineage>
        <taxon>Eukaryota</taxon>
        <taxon>Fungi</taxon>
        <taxon>Dikarya</taxon>
        <taxon>Ascomycota</taxon>
        <taxon>Pezizomycotina</taxon>
        <taxon>Dothideomycetes</taxon>
        <taxon>Dothideomycetidae</taxon>
        <taxon>Mycosphaerellales</taxon>
        <taxon>Mycosphaerellaceae</taxon>
        <taxon>Fulvia</taxon>
    </lineage>
</organism>
<dbReference type="SMART" id="SM00212">
    <property type="entry name" value="UBCc"/>
    <property type="match status" value="1"/>
</dbReference>
<dbReference type="InterPro" id="IPR016135">
    <property type="entry name" value="UBQ-conjugating_enzyme/RWD"/>
</dbReference>
<dbReference type="InterPro" id="IPR006575">
    <property type="entry name" value="RWD_dom"/>
</dbReference>
<reference evidence="5" key="2">
    <citation type="journal article" date="2022" name="Microb. Genom.">
        <title>A chromosome-scale genome assembly of the tomato pathogen Cladosporium fulvum reveals a compartmentalized genome architecture and the presence of a dispensable chromosome.</title>
        <authorList>
            <person name="Zaccaron A.Z."/>
            <person name="Chen L.H."/>
            <person name="Samaras A."/>
            <person name="Stergiopoulos I."/>
        </authorList>
    </citation>
    <scope>NUCLEOTIDE SEQUENCE</scope>
    <source>
        <strain evidence="5">Race5_Kim</strain>
    </source>
</reference>
<dbReference type="OrthoDB" id="109543at2759"/>
<dbReference type="PROSITE" id="PS50127">
    <property type="entry name" value="UBC_2"/>
    <property type="match status" value="1"/>
</dbReference>
<dbReference type="GeneID" id="71985365"/>
<reference evidence="5" key="1">
    <citation type="submission" date="2021-12" db="EMBL/GenBank/DDBJ databases">
        <authorList>
            <person name="Zaccaron A."/>
            <person name="Stergiopoulos I."/>
        </authorList>
    </citation>
    <scope>NUCLEOTIDE SEQUENCE</scope>
    <source>
        <strain evidence="5">Race5_Kim</strain>
    </source>
</reference>
<dbReference type="OMA" id="KILAFQV"/>
<evidence type="ECO:0000259" key="4">
    <source>
        <dbReference type="PROSITE" id="PS50908"/>
    </source>
</evidence>
<keyword evidence="1" id="KW-0833">Ubl conjugation pathway</keyword>
<evidence type="ECO:0000313" key="5">
    <source>
        <dbReference type="EMBL" id="UJO18169.1"/>
    </source>
</evidence>
<dbReference type="PROSITE" id="PS50908">
    <property type="entry name" value="RWD"/>
    <property type="match status" value="1"/>
</dbReference>
<proteinExistence type="predicted"/>
<feature type="domain" description="UBC core" evidence="3">
    <location>
        <begin position="6"/>
        <end position="155"/>
    </location>
</feature>
<feature type="compositionally biased region" description="Gly residues" evidence="2">
    <location>
        <begin position="649"/>
        <end position="673"/>
    </location>
</feature>
<feature type="region of interest" description="Disordered" evidence="2">
    <location>
        <begin position="155"/>
        <end position="176"/>
    </location>
</feature>
<dbReference type="InterPro" id="IPR000608">
    <property type="entry name" value="UBC"/>
</dbReference>
<dbReference type="Gene3D" id="3.10.110.10">
    <property type="entry name" value="Ubiquitin Conjugating Enzyme"/>
    <property type="match status" value="1"/>
</dbReference>
<gene>
    <name evidence="5" type="ORF">CLAFUR5_05487</name>
</gene>
<feature type="region of interest" description="Disordered" evidence="2">
    <location>
        <begin position="648"/>
        <end position="673"/>
    </location>
</feature>